<evidence type="ECO:0000313" key="7">
    <source>
        <dbReference type="EMBL" id="KDO30317.1"/>
    </source>
</evidence>
<protein>
    <submittedName>
        <fullName evidence="7">Uncharacterized protein</fullName>
    </submittedName>
</protein>
<dbReference type="Pfam" id="PF10639">
    <property type="entry name" value="TMEM234"/>
    <property type="match status" value="1"/>
</dbReference>
<keyword evidence="2" id="KW-0812">Transmembrane</keyword>
<dbReference type="RefSeq" id="XP_012198927.1">
    <property type="nucleotide sequence ID" value="XM_012343537.1"/>
</dbReference>
<dbReference type="OrthoDB" id="43458at2759"/>
<evidence type="ECO:0000256" key="5">
    <source>
        <dbReference type="SAM" id="MobiDB-lite"/>
    </source>
</evidence>
<keyword evidence="3" id="KW-1133">Transmembrane helix</keyword>
<feature type="chain" id="PRO_5001634936" evidence="6">
    <location>
        <begin position="17"/>
        <end position="316"/>
    </location>
</feature>
<keyword evidence="8" id="KW-1185">Reference proteome</keyword>
<proteinExistence type="predicted"/>
<dbReference type="GO" id="GO:0016020">
    <property type="term" value="C:membrane"/>
    <property type="evidence" value="ECO:0007669"/>
    <property type="project" value="UniProtKB-SubCell"/>
</dbReference>
<dbReference type="VEuPathDB" id="FungiDB:SPRG_05028"/>
<reference evidence="7 8" key="1">
    <citation type="journal article" date="2013" name="PLoS Genet.">
        <title>Distinctive expansion of potential virulence genes in the genome of the oomycete fish pathogen Saprolegnia parasitica.</title>
        <authorList>
            <person name="Jiang R.H."/>
            <person name="de Bruijn I."/>
            <person name="Haas B.J."/>
            <person name="Belmonte R."/>
            <person name="Lobach L."/>
            <person name="Christie J."/>
            <person name="van den Ackerveken G."/>
            <person name="Bottin A."/>
            <person name="Bulone V."/>
            <person name="Diaz-Moreno S.M."/>
            <person name="Dumas B."/>
            <person name="Fan L."/>
            <person name="Gaulin E."/>
            <person name="Govers F."/>
            <person name="Grenville-Briggs L.J."/>
            <person name="Horner N.R."/>
            <person name="Levin J.Z."/>
            <person name="Mammella M."/>
            <person name="Meijer H.J."/>
            <person name="Morris P."/>
            <person name="Nusbaum C."/>
            <person name="Oome S."/>
            <person name="Phillips A.J."/>
            <person name="van Rooyen D."/>
            <person name="Rzeszutek E."/>
            <person name="Saraiva M."/>
            <person name="Secombes C.J."/>
            <person name="Seidl M.F."/>
            <person name="Snel B."/>
            <person name="Stassen J.H."/>
            <person name="Sykes S."/>
            <person name="Tripathy S."/>
            <person name="van den Berg H."/>
            <person name="Vega-Arreguin J.C."/>
            <person name="Wawra S."/>
            <person name="Young S.K."/>
            <person name="Zeng Q."/>
            <person name="Dieguez-Uribeondo J."/>
            <person name="Russ C."/>
            <person name="Tyler B.M."/>
            <person name="van West P."/>
        </authorList>
    </citation>
    <scope>NUCLEOTIDE SEQUENCE [LARGE SCALE GENOMIC DNA]</scope>
    <source>
        <strain evidence="7 8">CBS 223.65</strain>
    </source>
</reference>
<sequence length="316" mass="35088">MLDTLLSFLLVGALWGCTNPLLKQESGGAVYTRQSNALREYMYEFYCTLTNWKFIIPFALNQSGSIAFVYFLGSSDISMAVPICNSFTFVFTALTSRLLGETPKNPLCTRRLLHWCMDAELKRLLGKPPASRELKRALEPDLYTERVDLIPGTQSVPDFVATIAPLRLDRVLVPSMTSTSPAGKLVHLLTLPSPAMDSPTIERLLGALLALVGIPPCGLYDCISQHSGTLVLCPLCLRKLSLVIPHFNVWARSLHQWCLDRLSFITNGAKGGGDATLDDPPTTNKPPRTSNHAVASRVDPTKLRLLRQKLQQRRRR</sequence>
<keyword evidence="4" id="KW-0472">Membrane</keyword>
<dbReference type="PANTHER" id="PTHR28668:SF1">
    <property type="entry name" value="TRANSMEMBRANE PROTEIN 234"/>
    <property type="match status" value="1"/>
</dbReference>
<evidence type="ECO:0000256" key="4">
    <source>
        <dbReference type="ARBA" id="ARBA00023136"/>
    </source>
</evidence>
<dbReference type="Proteomes" id="UP000030745">
    <property type="component" value="Unassembled WGS sequence"/>
</dbReference>
<evidence type="ECO:0000256" key="6">
    <source>
        <dbReference type="SAM" id="SignalP"/>
    </source>
</evidence>
<comment type="subcellular location">
    <subcellularLocation>
        <location evidence="1">Membrane</location>
        <topology evidence="1">Multi-pass membrane protein</topology>
    </subcellularLocation>
</comment>
<dbReference type="GeneID" id="24127437"/>
<gene>
    <name evidence="7" type="ORF">SPRG_05028</name>
</gene>
<organism evidence="7 8">
    <name type="scientific">Saprolegnia parasitica (strain CBS 223.65)</name>
    <dbReference type="NCBI Taxonomy" id="695850"/>
    <lineage>
        <taxon>Eukaryota</taxon>
        <taxon>Sar</taxon>
        <taxon>Stramenopiles</taxon>
        <taxon>Oomycota</taxon>
        <taxon>Saprolegniomycetes</taxon>
        <taxon>Saprolegniales</taxon>
        <taxon>Saprolegniaceae</taxon>
        <taxon>Saprolegnia</taxon>
    </lineage>
</organism>
<feature type="signal peptide" evidence="6">
    <location>
        <begin position="1"/>
        <end position="16"/>
    </location>
</feature>
<dbReference type="EMBL" id="KK583202">
    <property type="protein sequence ID" value="KDO30317.1"/>
    <property type="molecule type" value="Genomic_DNA"/>
</dbReference>
<evidence type="ECO:0000313" key="8">
    <source>
        <dbReference type="Proteomes" id="UP000030745"/>
    </source>
</evidence>
<keyword evidence="6" id="KW-0732">Signal</keyword>
<evidence type="ECO:0000256" key="3">
    <source>
        <dbReference type="ARBA" id="ARBA00022989"/>
    </source>
</evidence>
<dbReference type="KEGG" id="spar:SPRG_05028"/>
<dbReference type="AlphaFoldDB" id="A0A067CU52"/>
<accession>A0A067CU52</accession>
<dbReference type="PANTHER" id="PTHR28668">
    <property type="entry name" value="TRANSMEMBRANE PROTEIN 234"/>
    <property type="match status" value="1"/>
</dbReference>
<evidence type="ECO:0000256" key="1">
    <source>
        <dbReference type="ARBA" id="ARBA00004141"/>
    </source>
</evidence>
<name>A0A067CU52_SAPPC</name>
<feature type="compositionally biased region" description="Polar residues" evidence="5">
    <location>
        <begin position="281"/>
        <end position="293"/>
    </location>
</feature>
<feature type="region of interest" description="Disordered" evidence="5">
    <location>
        <begin position="273"/>
        <end position="296"/>
    </location>
</feature>
<dbReference type="InterPro" id="IPR018908">
    <property type="entry name" value="TMEM234"/>
</dbReference>
<evidence type="ECO:0000256" key="2">
    <source>
        <dbReference type="ARBA" id="ARBA00022692"/>
    </source>
</evidence>